<dbReference type="RefSeq" id="WP_342323696.1">
    <property type="nucleotide sequence ID" value="NZ_CP151800.1"/>
</dbReference>
<dbReference type="InterPro" id="IPR023286">
    <property type="entry name" value="ABATE_dom_sf"/>
</dbReference>
<organism evidence="2 3">
    <name type="scientific">Kosakonia calanthes</name>
    <dbReference type="NCBI Taxonomy" id="3139408"/>
    <lineage>
        <taxon>Bacteria</taxon>
        <taxon>Pseudomonadati</taxon>
        <taxon>Pseudomonadota</taxon>
        <taxon>Gammaproteobacteria</taxon>
        <taxon>Enterobacterales</taxon>
        <taxon>Enterobacteriaceae</taxon>
        <taxon>Kosakonia</taxon>
    </lineage>
</organism>
<dbReference type="Gene3D" id="1.10.3300.10">
    <property type="entry name" value="Jann2411-like domain"/>
    <property type="match status" value="1"/>
</dbReference>
<evidence type="ECO:0000313" key="2">
    <source>
        <dbReference type="EMBL" id="WZV99141.1"/>
    </source>
</evidence>
<dbReference type="Proteomes" id="UP001466893">
    <property type="component" value="Chromosome"/>
</dbReference>
<dbReference type="PANTHER" id="PTHR35525:SF3">
    <property type="entry name" value="BLL6575 PROTEIN"/>
    <property type="match status" value="1"/>
</dbReference>
<accession>A0ABZ3BD76</accession>
<proteinExistence type="predicted"/>
<dbReference type="Pfam" id="PF07336">
    <property type="entry name" value="ABATE"/>
    <property type="match status" value="1"/>
</dbReference>
<evidence type="ECO:0000313" key="3">
    <source>
        <dbReference type="Proteomes" id="UP001466893"/>
    </source>
</evidence>
<dbReference type="EMBL" id="CP151800">
    <property type="protein sequence ID" value="WZV99141.1"/>
    <property type="molecule type" value="Genomic_DNA"/>
</dbReference>
<feature type="domain" description="Zinc finger CGNR" evidence="1">
    <location>
        <begin position="148"/>
        <end position="189"/>
    </location>
</feature>
<reference evidence="2 3" key="1">
    <citation type="submission" date="2024-04" db="EMBL/GenBank/DDBJ databases">
        <title>Kosakonia calanthae sp. nov., a halophilic bacterium isolated from leaves of Calanthe tiplacata.</title>
        <authorList>
            <person name="Wu P."/>
        </authorList>
    </citation>
    <scope>NUCLEOTIDE SEQUENCE [LARGE SCALE GENOMIC DNA]</scope>
    <source>
        <strain evidence="2 3">BYX6</strain>
    </source>
</reference>
<dbReference type="Pfam" id="PF11706">
    <property type="entry name" value="zf-CGNR"/>
    <property type="match status" value="1"/>
</dbReference>
<name>A0ABZ3BD76_9ENTR</name>
<dbReference type="SUPFAM" id="SSF160904">
    <property type="entry name" value="Jann2411-like"/>
    <property type="match status" value="1"/>
</dbReference>
<keyword evidence="3" id="KW-1185">Reference proteome</keyword>
<dbReference type="InterPro" id="IPR021005">
    <property type="entry name" value="Znf_CGNR"/>
</dbReference>
<dbReference type="InterPro" id="IPR010852">
    <property type="entry name" value="ABATE"/>
</dbReference>
<gene>
    <name evidence="2" type="ORF">AAEY27_04390</name>
</gene>
<sequence length="190" mass="21592">MATTASTNPDGPWFIAEHSALDFINTLARAEKGQHDFLQSDEDVMQWLRHLGLQVNVPGKPGELLASARKLREIIREVVEEKKQGKAVSLVKLNAWLVQAQSHLQLTQDDDGVVKIQRIFQVDTPQRALAPVAEMAAELIAQGQFEYIRQCEHPDCTLWFYDKTKAHRRRWCSMALCGNRAKVARFRAKS</sequence>
<evidence type="ECO:0000259" key="1">
    <source>
        <dbReference type="Pfam" id="PF11706"/>
    </source>
</evidence>
<protein>
    <submittedName>
        <fullName evidence="2">ABATE domain-containing protein</fullName>
    </submittedName>
</protein>
<dbReference type="PANTHER" id="PTHR35525">
    <property type="entry name" value="BLL6575 PROTEIN"/>
    <property type="match status" value="1"/>
</dbReference>